<reference evidence="3 4" key="1">
    <citation type="submission" date="2019-02" db="EMBL/GenBank/DDBJ databases">
        <title>Deep-cultivation of Planctomycetes and their phenomic and genomic characterization uncovers novel biology.</title>
        <authorList>
            <person name="Wiegand S."/>
            <person name="Jogler M."/>
            <person name="Boedeker C."/>
            <person name="Pinto D."/>
            <person name="Vollmers J."/>
            <person name="Rivas-Marin E."/>
            <person name="Kohn T."/>
            <person name="Peeters S.H."/>
            <person name="Heuer A."/>
            <person name="Rast P."/>
            <person name="Oberbeckmann S."/>
            <person name="Bunk B."/>
            <person name="Jeske O."/>
            <person name="Meyerdierks A."/>
            <person name="Storesund J.E."/>
            <person name="Kallscheuer N."/>
            <person name="Luecker S."/>
            <person name="Lage O.M."/>
            <person name="Pohl T."/>
            <person name="Merkel B.J."/>
            <person name="Hornburger P."/>
            <person name="Mueller R.-W."/>
            <person name="Bruemmer F."/>
            <person name="Labrenz M."/>
            <person name="Spormann A.M."/>
            <person name="Op den Camp H."/>
            <person name="Overmann J."/>
            <person name="Amann R."/>
            <person name="Jetten M.S.M."/>
            <person name="Mascher T."/>
            <person name="Medema M.H."/>
            <person name="Devos D.P."/>
            <person name="Kaster A.-K."/>
            <person name="Ovreas L."/>
            <person name="Rohde M."/>
            <person name="Galperin M.Y."/>
            <person name="Jogler C."/>
        </authorList>
    </citation>
    <scope>NUCLEOTIDE SEQUENCE [LARGE SCALE GENOMIC DNA]</scope>
    <source>
        <strain evidence="3 4">FF011L</strain>
    </source>
</reference>
<sequence precursor="true">MLRPANLILSSFLLGTLFSFGLPAVTVQAQDWPALHVGAKKIPAVKTASATEPSASQLAPTRMVSARSTPRLRDVQAEQPSHESQIEQVNYHRSVGSAAPSCGCEDCRPAPRLRTAVQNCGCGSCQLGGPPCRAPLRRLMLPPNPIYCVLDKVAGGVECVLGLSPNCRVGRCALPGGGDCGCDTGGCDSMGCDCGDSGRDAHPATLLPVPKPHPTMAPMPPSTEKAVEEIQHLPAPIVPDRLKDPFKDDQAWIPGSDRTIQRSAYYE</sequence>
<keyword evidence="4" id="KW-1185">Reference proteome</keyword>
<feature type="chain" id="PRO_5021699725" evidence="2">
    <location>
        <begin position="25"/>
        <end position="267"/>
    </location>
</feature>
<name>A0A517MBM9_9BACT</name>
<evidence type="ECO:0000313" key="4">
    <source>
        <dbReference type="Proteomes" id="UP000320672"/>
    </source>
</evidence>
<evidence type="ECO:0000256" key="2">
    <source>
        <dbReference type="SAM" id="SignalP"/>
    </source>
</evidence>
<feature type="region of interest" description="Disordered" evidence="1">
    <location>
        <begin position="48"/>
        <end position="67"/>
    </location>
</feature>
<feature type="compositionally biased region" description="Polar residues" evidence="1">
    <location>
        <begin position="48"/>
        <end position="59"/>
    </location>
</feature>
<evidence type="ECO:0000256" key="1">
    <source>
        <dbReference type="SAM" id="MobiDB-lite"/>
    </source>
</evidence>
<feature type="signal peptide" evidence="2">
    <location>
        <begin position="1"/>
        <end position="24"/>
    </location>
</feature>
<evidence type="ECO:0000313" key="3">
    <source>
        <dbReference type="EMBL" id="QDS92282.1"/>
    </source>
</evidence>
<protein>
    <submittedName>
        <fullName evidence="3">Uncharacterized protein</fullName>
    </submittedName>
</protein>
<dbReference type="EMBL" id="CP036262">
    <property type="protein sequence ID" value="QDS92282.1"/>
    <property type="molecule type" value="Genomic_DNA"/>
</dbReference>
<proteinExistence type="predicted"/>
<dbReference type="OrthoDB" id="284604at2"/>
<organism evidence="3 4">
    <name type="scientific">Roseimaritima multifibrata</name>
    <dbReference type="NCBI Taxonomy" id="1930274"/>
    <lineage>
        <taxon>Bacteria</taxon>
        <taxon>Pseudomonadati</taxon>
        <taxon>Planctomycetota</taxon>
        <taxon>Planctomycetia</taxon>
        <taxon>Pirellulales</taxon>
        <taxon>Pirellulaceae</taxon>
        <taxon>Roseimaritima</taxon>
    </lineage>
</organism>
<dbReference type="Proteomes" id="UP000320672">
    <property type="component" value="Chromosome"/>
</dbReference>
<keyword evidence="2" id="KW-0732">Signal</keyword>
<dbReference type="AlphaFoldDB" id="A0A517MBM9"/>
<gene>
    <name evidence="3" type="ORF">FF011L_10240</name>
</gene>
<accession>A0A517MBM9</accession>
<dbReference type="RefSeq" id="WP_145350568.1">
    <property type="nucleotide sequence ID" value="NZ_CP036262.1"/>
</dbReference>
<dbReference type="KEGG" id="rml:FF011L_10240"/>